<evidence type="ECO:0000313" key="2">
    <source>
        <dbReference type="Proteomes" id="UP001555826"/>
    </source>
</evidence>
<name>A0ABV3P796_9ACTN</name>
<accession>A0ABV3P796</accession>
<dbReference type="RefSeq" id="WP_367638552.1">
    <property type="nucleotide sequence ID" value="NZ_JBFNQN010000007.1"/>
</dbReference>
<organism evidence="1 2">
    <name type="scientific">Kineococcus endophyticus</name>
    <dbReference type="NCBI Taxonomy" id="1181883"/>
    <lineage>
        <taxon>Bacteria</taxon>
        <taxon>Bacillati</taxon>
        <taxon>Actinomycetota</taxon>
        <taxon>Actinomycetes</taxon>
        <taxon>Kineosporiales</taxon>
        <taxon>Kineosporiaceae</taxon>
        <taxon>Kineococcus</taxon>
    </lineage>
</organism>
<evidence type="ECO:0000313" key="1">
    <source>
        <dbReference type="EMBL" id="MEW9265470.1"/>
    </source>
</evidence>
<reference evidence="1 2" key="1">
    <citation type="submission" date="2024-07" db="EMBL/GenBank/DDBJ databases">
        <authorList>
            <person name="Thanompreechachai J."/>
            <person name="Duangmal K."/>
        </authorList>
    </citation>
    <scope>NUCLEOTIDE SEQUENCE [LARGE SCALE GENOMIC DNA]</scope>
    <source>
        <strain evidence="1 2">KCTC 19886</strain>
    </source>
</reference>
<gene>
    <name evidence="1" type="ORF">AB1207_11975</name>
</gene>
<protein>
    <recommendedName>
        <fullName evidence="3">YbaB/EbfC DNA-binding family protein</fullName>
    </recommendedName>
</protein>
<sequence length="124" mass="13105">MNQSIWERRQAVASRLEGHVRQERQVRDEFETALAAASLDAHDVDPDGHLGRAVMAVAHLAADTPGFDVLLGLSSGGHGVRVHAGPDGLAQVQVVELTTRESEAGADPAPAAVASELAALLWQR</sequence>
<comment type="caution">
    <text evidence="1">The sequence shown here is derived from an EMBL/GenBank/DDBJ whole genome shotgun (WGS) entry which is preliminary data.</text>
</comment>
<evidence type="ECO:0008006" key="3">
    <source>
        <dbReference type="Google" id="ProtNLM"/>
    </source>
</evidence>
<keyword evidence="2" id="KW-1185">Reference proteome</keyword>
<dbReference type="Proteomes" id="UP001555826">
    <property type="component" value="Unassembled WGS sequence"/>
</dbReference>
<proteinExistence type="predicted"/>
<dbReference type="EMBL" id="JBFNQN010000007">
    <property type="protein sequence ID" value="MEW9265470.1"/>
    <property type="molecule type" value="Genomic_DNA"/>
</dbReference>